<evidence type="ECO:0000256" key="5">
    <source>
        <dbReference type="ARBA" id="ARBA00022837"/>
    </source>
</evidence>
<dbReference type="CDD" id="cd04019">
    <property type="entry name" value="C2C_MCTP_PRT_plant"/>
    <property type="match status" value="1"/>
</dbReference>
<dbReference type="FunFam" id="2.60.40.150:FF:000090">
    <property type="entry name" value="C2 domain-containing protein"/>
    <property type="match status" value="1"/>
</dbReference>
<evidence type="ECO:0000256" key="2">
    <source>
        <dbReference type="ARBA" id="ARBA00007923"/>
    </source>
</evidence>
<comment type="subcellular location">
    <subcellularLocation>
        <location evidence="1">Membrane</location>
        <topology evidence="1">Multi-pass membrane protein</topology>
    </subcellularLocation>
</comment>
<keyword evidence="4" id="KW-0677">Repeat</keyword>
<evidence type="ECO:0000256" key="3">
    <source>
        <dbReference type="ARBA" id="ARBA00022692"/>
    </source>
</evidence>
<protein>
    <recommendedName>
        <fullName evidence="9">C2 domain-containing protein</fullName>
    </recommendedName>
</protein>
<dbReference type="CDD" id="cd08378">
    <property type="entry name" value="C2B_MCTP_PRT_plant"/>
    <property type="match status" value="1"/>
</dbReference>
<dbReference type="SMART" id="SM00239">
    <property type="entry name" value="C2"/>
    <property type="match status" value="4"/>
</dbReference>
<evidence type="ECO:0000256" key="4">
    <source>
        <dbReference type="ARBA" id="ARBA00022737"/>
    </source>
</evidence>
<accession>A0A2Z6NBB1</accession>
<dbReference type="SUPFAM" id="SSF49562">
    <property type="entry name" value="C2 domain (Calcium/lipid-binding domain, CaLB)"/>
    <property type="match status" value="4"/>
</dbReference>
<dbReference type="PANTHER" id="PTHR31425:SF21">
    <property type="entry name" value="CALCIUM-DEPENDENT LIPID-BINDING (CALB DOMAIN) FAMILY PROTEIN"/>
    <property type="match status" value="1"/>
</dbReference>
<evidence type="ECO:0000259" key="9">
    <source>
        <dbReference type="PROSITE" id="PS50004"/>
    </source>
</evidence>
<feature type="domain" description="C2" evidence="9">
    <location>
        <begin position="422"/>
        <end position="543"/>
    </location>
</feature>
<dbReference type="Proteomes" id="UP000242715">
    <property type="component" value="Unassembled WGS sequence"/>
</dbReference>
<feature type="domain" description="C2" evidence="9">
    <location>
        <begin position="587"/>
        <end position="709"/>
    </location>
</feature>
<dbReference type="FunFam" id="2.60.40.150:FF:000323">
    <property type="entry name" value="C2 calcium/lipid-binding plant phosphoribosyltransferase family protein"/>
    <property type="match status" value="1"/>
</dbReference>
<evidence type="ECO:0000313" key="11">
    <source>
        <dbReference type="Proteomes" id="UP000242715"/>
    </source>
</evidence>
<keyword evidence="7 8" id="KW-0472">Membrane</keyword>
<dbReference type="PROSITE" id="PS50004">
    <property type="entry name" value="C2"/>
    <property type="match status" value="4"/>
</dbReference>
<evidence type="ECO:0000256" key="7">
    <source>
        <dbReference type="ARBA" id="ARBA00023136"/>
    </source>
</evidence>
<sequence length="1011" mass="115057">MNSLKLGVEVIGAHDLVAKDGQGSSTTFVELEFDDQKYRTTTKDKDLSPIWNEIFYFNITDPSKLPNLNLDACIYHYNNTSNGSKIPLGKVRLTGASFVPYSDAAVLHYPLEKKGIFSRTKGELGLKVFIIDDPSLRASNPLPAMQEPYVNNVINSTNENLAQDQIPASFTNQILNNVLKKKNESVHTFHNLPKSNDGKEKKSNVTFGMHEMKSGQSAPKVVKAFAGGAAASAMDYRVKETSPSLGGGKVVDGRVLRGSNKLPSSTYDLVEPMKYLFVRVVKARDLPRMDLTGSLDPFVMVRLGNFKGFTKHFEKNQSPEWNQVFAFAKDNEQENTLEVVVKDKDPIHDDLVGTVWFDLHDVPTRVPPNSPLAPQWYRIVNKKGEMMNTGEIMLAVWRGTQADEAFSDAWHSDSMSPTGNFTANPIQIRSKVYTSPRLWYLYVRVIEAQDLLSPDDKSRAPDAYVKLQHGNQTFKTKPVQSRVNNPRWDESCLFVVAQPFEEHLIITVEDKNETIGNVIIPLNTVEKRVDDITIRTRWYPLLKSMSSAMEDGEKKKKEKDKDKFASRIHVGVYLDGGYHVLDESSYYSSDLRPSSRHLWKKPIGVLELGILNADVQPTKSRDGRGISDVYCVAKYGHKWVRTRTVVGNLNPKFNEQYTWEVHDPATVLTLGVFDNGQLKDSNDSKDSKIGKVRIRLSTLETGRIYTHNYPLLSLQNSGLKKMGEVHLAIRFSCTSMTNMINLYFKPHLPKMHYTKPLNIFQQEKMKYQAMIIVAARLGRTEPPLRKEVVEYMSDTDSHLWSMRKSKANINRLKSVFSGLISVGSWLMEISTWKNSVTTVLVHILYMMLVCFPQLILPTMFLYMFIIGMWKWRFRPRNPPHMDTGLSCADVTNPDEFDEEFDPFPTKKSQDIVRWRYDRLRSLAGRVQSVVGDIATQGERLQALLNWRDPRATTIFMVFSFVAALVLYVVPSQLVFLFVGFYLMRHPKLRGKLPSAPVNFFRRLPALTDNML</sequence>
<evidence type="ECO:0000313" key="10">
    <source>
        <dbReference type="EMBL" id="GAU41011.1"/>
    </source>
</evidence>
<dbReference type="Gene3D" id="2.60.40.150">
    <property type="entry name" value="C2 domain"/>
    <property type="match status" value="4"/>
</dbReference>
<dbReference type="InterPro" id="IPR047258">
    <property type="entry name" value="C2C_MCTP_PRT_plant"/>
</dbReference>
<dbReference type="AlphaFoldDB" id="A0A2Z6NBB1"/>
<feature type="domain" description="C2" evidence="9">
    <location>
        <begin position="1"/>
        <end position="109"/>
    </location>
</feature>
<dbReference type="PANTHER" id="PTHR31425">
    <property type="entry name" value="PHOSPHORIBOSYLANTHRANILATE TRANSFERASE ISOFORM 1"/>
    <property type="match status" value="1"/>
</dbReference>
<dbReference type="Pfam" id="PF08372">
    <property type="entry name" value="PRT_C"/>
    <property type="match status" value="1"/>
</dbReference>
<feature type="domain" description="C2" evidence="9">
    <location>
        <begin position="257"/>
        <end position="377"/>
    </location>
</feature>
<keyword evidence="5" id="KW-0106">Calcium</keyword>
<dbReference type="InterPro" id="IPR047257">
    <property type="entry name" value="C2B_MCTP_PRT_plant"/>
</dbReference>
<keyword evidence="11" id="KW-1185">Reference proteome</keyword>
<keyword evidence="6 8" id="KW-1133">Transmembrane helix</keyword>
<dbReference type="InterPro" id="IPR047255">
    <property type="entry name" value="C2D_MCTP_PRT_plant"/>
</dbReference>
<dbReference type="CDD" id="cd08379">
    <property type="entry name" value="C2D_MCTP_PRT_plant"/>
    <property type="match status" value="1"/>
</dbReference>
<evidence type="ECO:0000256" key="8">
    <source>
        <dbReference type="SAM" id="Phobius"/>
    </source>
</evidence>
<dbReference type="FunFam" id="2.60.40.150:FF:000128">
    <property type="entry name" value="C2 domain-containing protein"/>
    <property type="match status" value="1"/>
</dbReference>
<dbReference type="Pfam" id="PF00168">
    <property type="entry name" value="C2"/>
    <property type="match status" value="4"/>
</dbReference>
<evidence type="ECO:0000256" key="6">
    <source>
        <dbReference type="ARBA" id="ARBA00022989"/>
    </source>
</evidence>
<dbReference type="OrthoDB" id="67700at2759"/>
<dbReference type="EMBL" id="DF973838">
    <property type="protein sequence ID" value="GAU41011.1"/>
    <property type="molecule type" value="Genomic_DNA"/>
</dbReference>
<feature type="transmembrane region" description="Helical" evidence="8">
    <location>
        <begin position="843"/>
        <end position="866"/>
    </location>
</feature>
<feature type="transmembrane region" description="Helical" evidence="8">
    <location>
        <begin position="954"/>
        <end position="983"/>
    </location>
</feature>
<proteinExistence type="inferred from homology"/>
<organism evidence="10 11">
    <name type="scientific">Trifolium subterraneum</name>
    <name type="common">Subterranean clover</name>
    <dbReference type="NCBI Taxonomy" id="3900"/>
    <lineage>
        <taxon>Eukaryota</taxon>
        <taxon>Viridiplantae</taxon>
        <taxon>Streptophyta</taxon>
        <taxon>Embryophyta</taxon>
        <taxon>Tracheophyta</taxon>
        <taxon>Spermatophyta</taxon>
        <taxon>Magnoliopsida</taxon>
        <taxon>eudicotyledons</taxon>
        <taxon>Gunneridae</taxon>
        <taxon>Pentapetalae</taxon>
        <taxon>rosids</taxon>
        <taxon>fabids</taxon>
        <taxon>Fabales</taxon>
        <taxon>Fabaceae</taxon>
        <taxon>Papilionoideae</taxon>
        <taxon>50 kb inversion clade</taxon>
        <taxon>NPAAA clade</taxon>
        <taxon>Hologalegina</taxon>
        <taxon>IRL clade</taxon>
        <taxon>Trifolieae</taxon>
        <taxon>Trifolium</taxon>
    </lineage>
</organism>
<dbReference type="InterPro" id="IPR013583">
    <property type="entry name" value="MCTP_C"/>
</dbReference>
<evidence type="ECO:0000256" key="1">
    <source>
        <dbReference type="ARBA" id="ARBA00004141"/>
    </source>
</evidence>
<comment type="similarity">
    <text evidence="2">Belongs to the MCTP family.</text>
</comment>
<dbReference type="InterPro" id="IPR000008">
    <property type="entry name" value="C2_dom"/>
</dbReference>
<name>A0A2Z6NBB1_TRISU</name>
<dbReference type="InterPro" id="IPR047259">
    <property type="entry name" value="QUIRKY-like"/>
</dbReference>
<dbReference type="InterPro" id="IPR035892">
    <property type="entry name" value="C2_domain_sf"/>
</dbReference>
<dbReference type="CDD" id="cd04022">
    <property type="entry name" value="C2A_MCTP_PRT_plant"/>
    <property type="match status" value="1"/>
</dbReference>
<gene>
    <name evidence="10" type="ORF">TSUD_178500</name>
</gene>
<keyword evidence="3 8" id="KW-0812">Transmembrane</keyword>
<dbReference type="GO" id="GO:0016020">
    <property type="term" value="C:membrane"/>
    <property type="evidence" value="ECO:0007669"/>
    <property type="project" value="UniProtKB-SubCell"/>
</dbReference>
<reference evidence="11" key="1">
    <citation type="journal article" date="2017" name="Front. Plant Sci.">
        <title>Climate Clever Clovers: New Paradigm to Reduce the Environmental Footprint of Ruminants by Breeding Low Methanogenic Forages Utilizing Haplotype Variation.</title>
        <authorList>
            <person name="Kaur P."/>
            <person name="Appels R."/>
            <person name="Bayer P.E."/>
            <person name="Keeble-Gagnere G."/>
            <person name="Wang J."/>
            <person name="Hirakawa H."/>
            <person name="Shirasawa K."/>
            <person name="Vercoe P."/>
            <person name="Stefanova K."/>
            <person name="Durmic Z."/>
            <person name="Nichols P."/>
            <person name="Revell C."/>
            <person name="Isobe S.N."/>
            <person name="Edwards D."/>
            <person name="Erskine W."/>
        </authorList>
    </citation>
    <scope>NUCLEOTIDE SEQUENCE [LARGE SCALE GENOMIC DNA]</scope>
    <source>
        <strain evidence="11">cv. Daliak</strain>
    </source>
</reference>